<dbReference type="InterPro" id="IPR052714">
    <property type="entry name" value="MFS_Exporter"/>
</dbReference>
<dbReference type="PROSITE" id="PS00216">
    <property type="entry name" value="SUGAR_TRANSPORT_1"/>
    <property type="match status" value="1"/>
</dbReference>
<dbReference type="InterPro" id="IPR036259">
    <property type="entry name" value="MFS_trans_sf"/>
</dbReference>
<comment type="subcellular location">
    <subcellularLocation>
        <location evidence="1">Cell membrane</location>
        <topology evidence="1">Multi-pass membrane protein</topology>
    </subcellularLocation>
</comment>
<evidence type="ECO:0000313" key="9">
    <source>
        <dbReference type="Proteomes" id="UP001256827"/>
    </source>
</evidence>
<evidence type="ECO:0000313" key="8">
    <source>
        <dbReference type="EMBL" id="WNC14217.1"/>
    </source>
</evidence>
<dbReference type="InterPro" id="IPR011701">
    <property type="entry name" value="MFS"/>
</dbReference>
<keyword evidence="4 6" id="KW-1133">Transmembrane helix</keyword>
<evidence type="ECO:0000256" key="2">
    <source>
        <dbReference type="ARBA" id="ARBA00022448"/>
    </source>
</evidence>
<feature type="transmembrane region" description="Helical" evidence="6">
    <location>
        <begin position="161"/>
        <end position="180"/>
    </location>
</feature>
<accession>A0ABY9T5K1</accession>
<evidence type="ECO:0000256" key="6">
    <source>
        <dbReference type="SAM" id="Phobius"/>
    </source>
</evidence>
<feature type="transmembrane region" description="Helical" evidence="6">
    <location>
        <begin position="224"/>
        <end position="246"/>
    </location>
</feature>
<sequence>MERLWTKTFIQMMAGMLILFTGFYLLLPTFPLFIKELGGSDAHVGLAAGVFTLTAVVFRPFVGGLLDRYGRRPFMLWGMVFFAVSMYLYDWVGSIAVMLALRVLHGASWAFSTTAVSTSVTDIIPTTRRGEGMGWFGMAMTLAMAIGPMLGVWVLQNSSFHGLFLLATALSVAALILVFATKTPFTPKAGAKKMGIFEKALWPVTVSLFFLAVAYGGITTFVPLFAASIQINSGTFFLVYALALTLARPFAGKLSDRLGEANVIVPSLVLTVASLLVLSFANGLFGVIVAALLYGLGFGSAQPALQAANLRLAPPEKRGVATASFMTAFDLGIGAGSIALGWVSQYTGYGVLFTVCAVSVAISALLFLAFAKRKLAQRVERTEAG</sequence>
<organism evidence="8 9">
    <name type="scientific">Brevibacillus brevis</name>
    <name type="common">Bacillus brevis</name>
    <dbReference type="NCBI Taxonomy" id="1393"/>
    <lineage>
        <taxon>Bacteria</taxon>
        <taxon>Bacillati</taxon>
        <taxon>Bacillota</taxon>
        <taxon>Bacilli</taxon>
        <taxon>Bacillales</taxon>
        <taxon>Paenibacillaceae</taxon>
        <taxon>Brevibacillus</taxon>
    </lineage>
</organism>
<feature type="domain" description="Major facilitator superfamily (MFS) profile" evidence="7">
    <location>
        <begin position="8"/>
        <end position="375"/>
    </location>
</feature>
<evidence type="ECO:0000259" key="7">
    <source>
        <dbReference type="PROSITE" id="PS50850"/>
    </source>
</evidence>
<name>A0ABY9T5K1_BREBE</name>
<keyword evidence="9" id="KW-1185">Reference proteome</keyword>
<dbReference type="EMBL" id="CP134050">
    <property type="protein sequence ID" value="WNC14217.1"/>
    <property type="molecule type" value="Genomic_DNA"/>
</dbReference>
<dbReference type="RefSeq" id="WP_310766161.1">
    <property type="nucleotide sequence ID" value="NZ_CP134050.1"/>
</dbReference>
<feature type="transmembrane region" description="Helical" evidence="6">
    <location>
        <begin position="42"/>
        <end position="62"/>
    </location>
</feature>
<reference evidence="8 9" key="1">
    <citation type="submission" date="2023-09" db="EMBL/GenBank/DDBJ databases">
        <title>Complete Genome and Methylome dissection of Bacillus brevis NEB573 original source of BbsI restriction endonuclease.</title>
        <authorList>
            <person name="Fomenkov A."/>
            <person name="Roberts R.D."/>
        </authorList>
    </citation>
    <scope>NUCLEOTIDE SEQUENCE [LARGE SCALE GENOMIC DNA]</scope>
    <source>
        <strain evidence="8 9">NEB573</strain>
    </source>
</reference>
<feature type="transmembrane region" description="Helical" evidence="6">
    <location>
        <begin position="200"/>
        <end position="218"/>
    </location>
</feature>
<dbReference type="Proteomes" id="UP001256827">
    <property type="component" value="Chromosome"/>
</dbReference>
<dbReference type="PROSITE" id="PS50850">
    <property type="entry name" value="MFS"/>
    <property type="match status" value="1"/>
</dbReference>
<dbReference type="InterPro" id="IPR020846">
    <property type="entry name" value="MFS_dom"/>
</dbReference>
<dbReference type="CDD" id="cd17489">
    <property type="entry name" value="MFS_YfcJ_like"/>
    <property type="match status" value="1"/>
</dbReference>
<feature type="transmembrane region" description="Helical" evidence="6">
    <location>
        <begin position="258"/>
        <end position="278"/>
    </location>
</feature>
<proteinExistence type="predicted"/>
<evidence type="ECO:0000256" key="1">
    <source>
        <dbReference type="ARBA" id="ARBA00004651"/>
    </source>
</evidence>
<evidence type="ECO:0000256" key="3">
    <source>
        <dbReference type="ARBA" id="ARBA00022692"/>
    </source>
</evidence>
<dbReference type="SUPFAM" id="SSF103473">
    <property type="entry name" value="MFS general substrate transporter"/>
    <property type="match status" value="1"/>
</dbReference>
<feature type="transmembrane region" description="Helical" evidence="6">
    <location>
        <begin position="136"/>
        <end position="155"/>
    </location>
</feature>
<feature type="transmembrane region" description="Helical" evidence="6">
    <location>
        <begin position="284"/>
        <end position="308"/>
    </location>
</feature>
<dbReference type="InterPro" id="IPR005829">
    <property type="entry name" value="Sugar_transporter_CS"/>
</dbReference>
<feature type="transmembrane region" description="Helical" evidence="6">
    <location>
        <begin position="74"/>
        <end position="101"/>
    </location>
</feature>
<dbReference type="PANTHER" id="PTHR23531">
    <property type="entry name" value="QUINOLENE RESISTANCE PROTEIN NORA"/>
    <property type="match status" value="1"/>
</dbReference>
<gene>
    <name evidence="8" type="ORF">RGB73_26645</name>
</gene>
<evidence type="ECO:0000256" key="4">
    <source>
        <dbReference type="ARBA" id="ARBA00022989"/>
    </source>
</evidence>
<feature type="transmembrane region" description="Helical" evidence="6">
    <location>
        <begin position="349"/>
        <end position="371"/>
    </location>
</feature>
<keyword evidence="5 6" id="KW-0472">Membrane</keyword>
<evidence type="ECO:0000256" key="5">
    <source>
        <dbReference type="ARBA" id="ARBA00023136"/>
    </source>
</evidence>
<feature type="transmembrane region" description="Helical" evidence="6">
    <location>
        <begin position="320"/>
        <end position="343"/>
    </location>
</feature>
<protein>
    <submittedName>
        <fullName evidence="8">MFS transporter</fullName>
    </submittedName>
</protein>
<dbReference type="Gene3D" id="1.20.1250.20">
    <property type="entry name" value="MFS general substrate transporter like domains"/>
    <property type="match status" value="1"/>
</dbReference>
<dbReference type="Pfam" id="PF07690">
    <property type="entry name" value="MFS_1"/>
    <property type="match status" value="2"/>
</dbReference>
<keyword evidence="2" id="KW-0813">Transport</keyword>
<feature type="transmembrane region" description="Helical" evidence="6">
    <location>
        <begin position="12"/>
        <end position="30"/>
    </location>
</feature>
<keyword evidence="3 6" id="KW-0812">Transmembrane</keyword>
<dbReference type="PANTHER" id="PTHR23531:SF2">
    <property type="entry name" value="PERMEASE"/>
    <property type="match status" value="1"/>
</dbReference>